<accession>A0A494VVW8</accession>
<dbReference type="KEGG" id="muh:HYN43_008920"/>
<protein>
    <submittedName>
        <fullName evidence="2">Uncharacterized protein</fullName>
    </submittedName>
</protein>
<feature type="region of interest" description="Disordered" evidence="1">
    <location>
        <begin position="1"/>
        <end position="48"/>
    </location>
</feature>
<reference evidence="2 3" key="1">
    <citation type="submission" date="2018-10" db="EMBL/GenBank/DDBJ databases">
        <title>Genome sequencing of Mucilaginibacter sp. HYN0043.</title>
        <authorList>
            <person name="Kim M."/>
            <person name="Yi H."/>
        </authorList>
    </citation>
    <scope>NUCLEOTIDE SEQUENCE [LARGE SCALE GENOMIC DNA]</scope>
    <source>
        <strain evidence="2 3">HYN0043</strain>
    </source>
</reference>
<dbReference type="OrthoDB" id="800076at2"/>
<dbReference type="RefSeq" id="WP_119411366.1">
    <property type="nucleotide sequence ID" value="NZ_CP032869.1"/>
</dbReference>
<feature type="compositionally biased region" description="Polar residues" evidence="1">
    <location>
        <begin position="23"/>
        <end position="33"/>
    </location>
</feature>
<evidence type="ECO:0000313" key="2">
    <source>
        <dbReference type="EMBL" id="AYL95405.1"/>
    </source>
</evidence>
<gene>
    <name evidence="2" type="ORF">HYN43_008920</name>
</gene>
<keyword evidence="3" id="KW-1185">Reference proteome</keyword>
<evidence type="ECO:0000256" key="1">
    <source>
        <dbReference type="SAM" id="MobiDB-lite"/>
    </source>
</evidence>
<sequence>MIKKPEDQISLDDSEGADKDDQLSQQDVHSNGLNEERIPGKESVDPPIDLLKQSFDAAESSFTLFLDDAELPPEKD</sequence>
<dbReference type="EMBL" id="CP032869">
    <property type="protein sequence ID" value="AYL95405.1"/>
    <property type="molecule type" value="Genomic_DNA"/>
</dbReference>
<proteinExistence type="predicted"/>
<feature type="compositionally biased region" description="Basic and acidic residues" evidence="1">
    <location>
        <begin position="34"/>
        <end position="44"/>
    </location>
</feature>
<evidence type="ECO:0000313" key="3">
    <source>
        <dbReference type="Proteomes" id="UP000270046"/>
    </source>
</evidence>
<organism evidence="2 3">
    <name type="scientific">Mucilaginibacter celer</name>
    <dbReference type="NCBI Taxonomy" id="2305508"/>
    <lineage>
        <taxon>Bacteria</taxon>
        <taxon>Pseudomonadati</taxon>
        <taxon>Bacteroidota</taxon>
        <taxon>Sphingobacteriia</taxon>
        <taxon>Sphingobacteriales</taxon>
        <taxon>Sphingobacteriaceae</taxon>
        <taxon>Mucilaginibacter</taxon>
    </lineage>
</organism>
<dbReference type="AlphaFoldDB" id="A0A494VVW8"/>
<name>A0A494VVW8_9SPHI</name>
<dbReference type="Proteomes" id="UP000270046">
    <property type="component" value="Chromosome"/>
</dbReference>